<reference evidence="1" key="1">
    <citation type="submission" date="2023-10" db="EMBL/GenBank/DDBJ databases">
        <title>Whole genome sequencing of actinobacterial strain Amycolatopsis sp. (BCA-696) identifies the underlying plant growth-promoting genes.</title>
        <authorList>
            <person name="Gandham P."/>
            <person name="Vadla N."/>
            <person name="Saji A."/>
            <person name="Srinivas V."/>
            <person name="Ruperao P."/>
            <person name="Selvanayagam S."/>
            <person name="Saxena R.K."/>
            <person name="Rathore A."/>
            <person name="Gopalakrishnan S."/>
            <person name="Thakur V."/>
        </authorList>
    </citation>
    <scope>NUCLEOTIDE SEQUENCE</scope>
    <source>
        <strain evidence="1">BCA-696</strain>
    </source>
</reference>
<dbReference type="Proteomes" id="UP001456344">
    <property type="component" value="Chromosome"/>
</dbReference>
<protein>
    <submittedName>
        <fullName evidence="1">Uncharacterized protein</fullName>
    </submittedName>
</protein>
<name>A0ACD5BD90_9PSEU</name>
<keyword evidence="2" id="KW-1185">Reference proteome</keyword>
<organism evidence="1 2">
    <name type="scientific">Amycolatopsis coloradensis</name>
    <dbReference type="NCBI Taxonomy" id="76021"/>
    <lineage>
        <taxon>Bacteria</taxon>
        <taxon>Bacillati</taxon>
        <taxon>Actinomycetota</taxon>
        <taxon>Actinomycetes</taxon>
        <taxon>Pseudonocardiales</taxon>
        <taxon>Pseudonocardiaceae</taxon>
        <taxon>Amycolatopsis</taxon>
    </lineage>
</organism>
<evidence type="ECO:0000313" key="2">
    <source>
        <dbReference type="Proteomes" id="UP001456344"/>
    </source>
</evidence>
<proteinExistence type="predicted"/>
<dbReference type="EMBL" id="CP150484">
    <property type="protein sequence ID" value="WYW17355.1"/>
    <property type="molecule type" value="Genomic_DNA"/>
</dbReference>
<evidence type="ECO:0000313" key="1">
    <source>
        <dbReference type="EMBL" id="WYW17355.1"/>
    </source>
</evidence>
<accession>A0ACD5BD90</accession>
<gene>
    <name evidence="1" type="ORF">LCL61_17540</name>
</gene>
<sequence>MGLFSTLDKAADFVAKDRSKPVDPGATSRKVCYGGCGRKGKRLHAGYGHCGSGTCRRIITSRILDS</sequence>